<dbReference type="SUPFAM" id="SSF56436">
    <property type="entry name" value="C-type lectin-like"/>
    <property type="match status" value="1"/>
</dbReference>
<evidence type="ECO:0000256" key="25">
    <source>
        <dbReference type="SAM" id="MobiDB-lite"/>
    </source>
</evidence>
<keyword evidence="14 24" id="KW-1015">Disulfide bond</keyword>
<keyword evidence="7" id="KW-0597">Phosphoprotein</keyword>
<keyword evidence="5" id="KW-1003">Cell membrane</keyword>
<keyword evidence="13 26" id="KW-0472">Membrane</keyword>
<evidence type="ECO:0000256" key="6">
    <source>
        <dbReference type="ARBA" id="ARBA00022525"/>
    </source>
</evidence>
<evidence type="ECO:0000256" key="14">
    <source>
        <dbReference type="ARBA" id="ARBA00023157"/>
    </source>
</evidence>
<protein>
    <recommendedName>
        <fullName evidence="4">CD44 antigen</fullName>
    </recommendedName>
    <alternativeName>
        <fullName evidence="22">GP90 lymphocyte homing/adhesion receptor</fullName>
    </alternativeName>
    <alternativeName>
        <fullName evidence="21">HUTCH-I</fullName>
    </alternativeName>
    <alternativeName>
        <fullName evidence="23">Hermes antigen</fullName>
    </alternativeName>
    <alternativeName>
        <fullName evidence="20">Hyaluronate receptor</fullName>
    </alternativeName>
    <alternativeName>
        <fullName evidence="18">Phagocytic glycoprotein 1</fullName>
    </alternativeName>
    <alternativeName>
        <fullName evidence="19">Phagocytic glycoprotein I</fullName>
    </alternativeName>
</protein>
<keyword evidence="11" id="KW-0654">Proteoglycan</keyword>
<evidence type="ECO:0000256" key="11">
    <source>
        <dbReference type="ARBA" id="ARBA00022974"/>
    </source>
</evidence>
<keyword evidence="12 26" id="KW-1133">Transmembrane helix</keyword>
<dbReference type="GO" id="GO:0035692">
    <property type="term" value="C:macrophage migration inhibitory factor receptor complex"/>
    <property type="evidence" value="ECO:0007669"/>
    <property type="project" value="TreeGrafter"/>
</dbReference>
<organism evidence="29 30">
    <name type="scientific">Phoxinus phoxinus</name>
    <name type="common">Eurasian minnow</name>
    <dbReference type="NCBI Taxonomy" id="58324"/>
    <lineage>
        <taxon>Eukaryota</taxon>
        <taxon>Metazoa</taxon>
        <taxon>Chordata</taxon>
        <taxon>Craniata</taxon>
        <taxon>Vertebrata</taxon>
        <taxon>Euteleostomi</taxon>
        <taxon>Actinopterygii</taxon>
        <taxon>Neopterygii</taxon>
        <taxon>Teleostei</taxon>
        <taxon>Ostariophysi</taxon>
        <taxon>Cypriniformes</taxon>
        <taxon>Leuciscidae</taxon>
        <taxon>Phoxininae</taxon>
        <taxon>Phoxinus</taxon>
    </lineage>
</organism>
<evidence type="ECO:0000256" key="22">
    <source>
        <dbReference type="ARBA" id="ARBA00032514"/>
    </source>
</evidence>
<evidence type="ECO:0000256" key="10">
    <source>
        <dbReference type="ARBA" id="ARBA00022889"/>
    </source>
</evidence>
<keyword evidence="9 27" id="KW-0732">Signal</keyword>
<feature type="domain" description="Link" evidence="28">
    <location>
        <begin position="33"/>
        <end position="123"/>
    </location>
</feature>
<evidence type="ECO:0000256" key="21">
    <source>
        <dbReference type="ARBA" id="ARBA00031823"/>
    </source>
</evidence>
<dbReference type="GO" id="GO:0007155">
    <property type="term" value="P:cell adhesion"/>
    <property type="evidence" value="ECO:0007669"/>
    <property type="project" value="UniProtKB-KW"/>
</dbReference>
<dbReference type="Pfam" id="PF00193">
    <property type="entry name" value="Xlink"/>
    <property type="match status" value="1"/>
</dbReference>
<feature type="compositionally biased region" description="Polar residues" evidence="25">
    <location>
        <begin position="200"/>
        <end position="225"/>
    </location>
</feature>
<dbReference type="Gene3D" id="3.10.100.10">
    <property type="entry name" value="Mannose-Binding Protein A, subunit A"/>
    <property type="match status" value="1"/>
</dbReference>
<dbReference type="EMBL" id="JAYKXH010000001">
    <property type="protein sequence ID" value="KAK7176113.1"/>
    <property type="molecule type" value="Genomic_DNA"/>
</dbReference>
<comment type="caution">
    <text evidence="24">Lacks conserved residue(s) required for the propagation of feature annotation.</text>
</comment>
<evidence type="ECO:0000256" key="26">
    <source>
        <dbReference type="SAM" id="Phobius"/>
    </source>
</evidence>
<keyword evidence="30" id="KW-1185">Reference proteome</keyword>
<evidence type="ECO:0000256" key="1">
    <source>
        <dbReference type="ARBA" id="ARBA00004105"/>
    </source>
</evidence>
<evidence type="ECO:0000256" key="12">
    <source>
        <dbReference type="ARBA" id="ARBA00022989"/>
    </source>
</evidence>
<dbReference type="GO" id="GO:0005540">
    <property type="term" value="F:hyaluronic acid binding"/>
    <property type="evidence" value="ECO:0007669"/>
    <property type="project" value="InterPro"/>
</dbReference>
<evidence type="ECO:0000256" key="27">
    <source>
        <dbReference type="SAM" id="SignalP"/>
    </source>
</evidence>
<dbReference type="GO" id="GO:0005576">
    <property type="term" value="C:extracellular region"/>
    <property type="evidence" value="ECO:0007669"/>
    <property type="project" value="UniProtKB-SubCell"/>
</dbReference>
<feature type="compositionally biased region" description="Polar residues" evidence="25">
    <location>
        <begin position="236"/>
        <end position="248"/>
    </location>
</feature>
<evidence type="ECO:0000256" key="9">
    <source>
        <dbReference type="ARBA" id="ARBA00022729"/>
    </source>
</evidence>
<evidence type="ECO:0000256" key="4">
    <source>
        <dbReference type="ARBA" id="ARBA00020474"/>
    </source>
</evidence>
<evidence type="ECO:0000256" key="7">
    <source>
        <dbReference type="ARBA" id="ARBA00022553"/>
    </source>
</evidence>
<evidence type="ECO:0000256" key="5">
    <source>
        <dbReference type="ARBA" id="ARBA00022475"/>
    </source>
</evidence>
<dbReference type="GO" id="GO:0004896">
    <property type="term" value="F:cytokine receptor activity"/>
    <property type="evidence" value="ECO:0007669"/>
    <property type="project" value="TreeGrafter"/>
</dbReference>
<dbReference type="GO" id="GO:0070374">
    <property type="term" value="P:positive regulation of ERK1 and ERK2 cascade"/>
    <property type="evidence" value="ECO:0007669"/>
    <property type="project" value="TreeGrafter"/>
</dbReference>
<keyword evidence="17" id="KW-0966">Cell projection</keyword>
<evidence type="ECO:0000259" key="28">
    <source>
        <dbReference type="PROSITE" id="PS50963"/>
    </source>
</evidence>
<dbReference type="InterPro" id="IPR016186">
    <property type="entry name" value="C-type_lectin-like/link_sf"/>
</dbReference>
<keyword evidence="10" id="KW-0130">Cell adhesion</keyword>
<feature type="transmembrane region" description="Helical" evidence="26">
    <location>
        <begin position="299"/>
        <end position="323"/>
    </location>
</feature>
<evidence type="ECO:0000313" key="30">
    <source>
        <dbReference type="Proteomes" id="UP001364617"/>
    </source>
</evidence>
<comment type="caution">
    <text evidence="29">The sequence shown here is derived from an EMBL/GenBank/DDBJ whole genome shotgun (WGS) entry which is preliminary data.</text>
</comment>
<feature type="region of interest" description="Disordered" evidence="25">
    <location>
        <begin position="272"/>
        <end position="295"/>
    </location>
</feature>
<evidence type="ECO:0000256" key="15">
    <source>
        <dbReference type="ARBA" id="ARBA00023170"/>
    </source>
</evidence>
<sequence>MWTLLLVVLATGSPALLQAAPVQGHSGRCSFAGVLHVEGTIRYSLTFQQAFELCQSLDYKLATQEQIIEAYQKGLRTCRYGWIDGQNVTFLPHNNAPNCDSSSTEVTFHPKAAEYLSDVFCFNPSDSSNCEDTVKSNSKGATNGITATENEKPHEDILKEVKTEGFLVDLEEIMERVKRETSPLNDMELPRTVLPDVDMTPSTFPTLDTKGPTNKPSFEKSSSSVAPRVLFPDTEGSGSASDPEPSQFTLRSITTEAAEKKSITSTIEAPKVASKLNTSSEGKSRFLPPPKSARQGEGLSTWLIIFAFCVVIGAIVCIIAAIATRDKWYGPRKSINITTEEHNKDYSKTETLPLSEKEQEIVALMSVTTLNGKTEDITATCLDEHEKEYLM</sequence>
<dbReference type="GO" id="GO:0016323">
    <property type="term" value="C:basolateral plasma membrane"/>
    <property type="evidence" value="ECO:0007669"/>
    <property type="project" value="TreeGrafter"/>
</dbReference>
<evidence type="ECO:0000256" key="18">
    <source>
        <dbReference type="ARBA" id="ARBA00029917"/>
    </source>
</evidence>
<dbReference type="GO" id="GO:0006954">
    <property type="term" value="P:inflammatory response"/>
    <property type="evidence" value="ECO:0007669"/>
    <property type="project" value="TreeGrafter"/>
</dbReference>
<comment type="subcellular location">
    <subcellularLocation>
        <location evidence="2">Cell membrane</location>
        <topology evidence="2">Single-pass type I membrane protein</topology>
    </subcellularLocation>
    <subcellularLocation>
        <location evidence="1">Cell projection</location>
        <location evidence="1">Microvillus</location>
    </subcellularLocation>
    <subcellularLocation>
        <location evidence="3">Secreted</location>
    </subcellularLocation>
</comment>
<evidence type="ECO:0000256" key="17">
    <source>
        <dbReference type="ARBA" id="ARBA00023273"/>
    </source>
</evidence>
<evidence type="ECO:0000256" key="19">
    <source>
        <dbReference type="ARBA" id="ARBA00029928"/>
    </source>
</evidence>
<dbReference type="Proteomes" id="UP001364617">
    <property type="component" value="Unassembled WGS sequence"/>
</dbReference>
<evidence type="ECO:0000256" key="20">
    <source>
        <dbReference type="ARBA" id="ARBA00031179"/>
    </source>
</evidence>
<evidence type="ECO:0000256" key="8">
    <source>
        <dbReference type="ARBA" id="ARBA00022692"/>
    </source>
</evidence>
<evidence type="ECO:0000313" key="29">
    <source>
        <dbReference type="EMBL" id="KAK7176113.1"/>
    </source>
</evidence>
<dbReference type="PRINTS" id="PR00658">
    <property type="entry name" value="CD44"/>
</dbReference>
<dbReference type="PANTHER" id="PTHR10225:SF6">
    <property type="entry name" value="CD44 ANTIGEN"/>
    <property type="match status" value="1"/>
</dbReference>
<feature type="chain" id="PRO_5042958413" description="CD44 antigen" evidence="27">
    <location>
        <begin position="20"/>
        <end position="391"/>
    </location>
</feature>
<dbReference type="InterPro" id="IPR001231">
    <property type="entry name" value="CD44_antigen"/>
</dbReference>
<evidence type="ECO:0000256" key="23">
    <source>
        <dbReference type="ARBA" id="ARBA00032917"/>
    </source>
</evidence>
<feature type="signal peptide" evidence="27">
    <location>
        <begin position="1"/>
        <end position="19"/>
    </location>
</feature>
<keyword evidence="6" id="KW-0964">Secreted</keyword>
<dbReference type="InterPro" id="IPR016187">
    <property type="entry name" value="CTDL_fold"/>
</dbReference>
<keyword evidence="15" id="KW-0675">Receptor</keyword>
<keyword evidence="16" id="KW-0325">Glycoprotein</keyword>
<dbReference type="InterPro" id="IPR000538">
    <property type="entry name" value="Link_dom"/>
</dbReference>
<feature type="region of interest" description="Disordered" evidence="25">
    <location>
        <begin position="190"/>
        <end position="248"/>
    </location>
</feature>
<evidence type="ECO:0000256" key="3">
    <source>
        <dbReference type="ARBA" id="ARBA00004613"/>
    </source>
</evidence>
<dbReference type="SMART" id="SM00445">
    <property type="entry name" value="LINK"/>
    <property type="match status" value="1"/>
</dbReference>
<evidence type="ECO:0000256" key="24">
    <source>
        <dbReference type="PROSITE-ProRule" id="PRU00323"/>
    </source>
</evidence>
<proteinExistence type="predicted"/>
<gene>
    <name evidence="29" type="ORF">R3I93_000388</name>
</gene>
<accession>A0AAN9DPC1</accession>
<evidence type="ECO:0000256" key="2">
    <source>
        <dbReference type="ARBA" id="ARBA00004251"/>
    </source>
</evidence>
<dbReference type="PRINTS" id="PR01265">
    <property type="entry name" value="LINKMODULE"/>
</dbReference>
<evidence type="ECO:0000256" key="13">
    <source>
        <dbReference type="ARBA" id="ARBA00023136"/>
    </source>
</evidence>
<evidence type="ECO:0000256" key="16">
    <source>
        <dbReference type="ARBA" id="ARBA00023180"/>
    </source>
</evidence>
<feature type="disulfide bond" evidence="24">
    <location>
        <begin position="78"/>
        <end position="99"/>
    </location>
</feature>
<dbReference type="PANTHER" id="PTHR10225">
    <property type="entry name" value="HYALURONAN RECEPTOR"/>
    <property type="match status" value="1"/>
</dbReference>
<name>A0AAN9DPC1_9TELE</name>
<dbReference type="PROSITE" id="PS50963">
    <property type="entry name" value="LINK_2"/>
    <property type="match status" value="1"/>
</dbReference>
<reference evidence="29 30" key="1">
    <citation type="submission" date="2024-02" db="EMBL/GenBank/DDBJ databases">
        <title>Chromosome-level genome assembly of the Eurasian Minnow (Phoxinus phoxinus).</title>
        <authorList>
            <person name="Oriowo T.O."/>
            <person name="Martin S."/>
            <person name="Stange M."/>
            <person name="Chrysostomakis Y."/>
            <person name="Brown T."/>
            <person name="Winkler S."/>
            <person name="Kukowka S."/>
            <person name="Myers E.W."/>
            <person name="Bohne A."/>
        </authorList>
    </citation>
    <scope>NUCLEOTIDE SEQUENCE [LARGE SCALE GENOMIC DNA]</scope>
    <source>
        <strain evidence="29">ZFMK-TIS-60720</strain>
        <tissue evidence="29">Whole Organism</tissue>
    </source>
</reference>
<dbReference type="GO" id="GO:0005902">
    <property type="term" value="C:microvillus"/>
    <property type="evidence" value="ECO:0007669"/>
    <property type="project" value="UniProtKB-SubCell"/>
</dbReference>
<dbReference type="AlphaFoldDB" id="A0AAN9DPC1"/>
<keyword evidence="8 26" id="KW-0812">Transmembrane</keyword>
<dbReference type="InterPro" id="IPR043210">
    <property type="entry name" value="CD44_antigen-like"/>
</dbReference>